<dbReference type="Proteomes" id="UP000008827">
    <property type="component" value="Chromosome 19"/>
</dbReference>
<evidence type="ECO:0000313" key="2">
    <source>
        <dbReference type="EnsemblPlants" id="KRG93839"/>
    </source>
</evidence>
<sequence>MYNPSNFYFLFQLFEFSSPVRRSKISFLYLQIPFSFLIKEVYMHMQIPEAALIFLLSFSVEINIPGSLDVLKCTCVVHR</sequence>
<dbReference type="InParanoid" id="K7MWJ2"/>
<dbReference type="PaxDb" id="3847-GLYMA19G06044.1"/>
<reference evidence="2" key="2">
    <citation type="submission" date="2018-02" db="UniProtKB">
        <authorList>
            <consortium name="EnsemblPlants"/>
        </authorList>
    </citation>
    <scope>IDENTIFICATION</scope>
    <source>
        <strain evidence="2">Williams 82</strain>
    </source>
</reference>
<protein>
    <submittedName>
        <fullName evidence="1 2">Uncharacterized protein</fullName>
    </submittedName>
</protein>
<dbReference type="OrthoDB" id="10569871at2759"/>
<dbReference type="Gramene" id="KRG93839">
    <property type="protein sequence ID" value="KRG93839"/>
    <property type="gene ID" value="GLYMA_19G045300"/>
</dbReference>
<organism evidence="1">
    <name type="scientific">Glycine max</name>
    <name type="common">Soybean</name>
    <name type="synonym">Glycine hispida</name>
    <dbReference type="NCBI Taxonomy" id="3847"/>
    <lineage>
        <taxon>Eukaryota</taxon>
        <taxon>Viridiplantae</taxon>
        <taxon>Streptophyta</taxon>
        <taxon>Embryophyta</taxon>
        <taxon>Tracheophyta</taxon>
        <taxon>Spermatophyta</taxon>
        <taxon>Magnoliopsida</taxon>
        <taxon>eudicotyledons</taxon>
        <taxon>Gunneridae</taxon>
        <taxon>Pentapetalae</taxon>
        <taxon>rosids</taxon>
        <taxon>fabids</taxon>
        <taxon>Fabales</taxon>
        <taxon>Fabaceae</taxon>
        <taxon>Papilionoideae</taxon>
        <taxon>50 kb inversion clade</taxon>
        <taxon>NPAAA clade</taxon>
        <taxon>indigoferoid/millettioid clade</taxon>
        <taxon>Phaseoleae</taxon>
        <taxon>Glycine</taxon>
        <taxon>Glycine subgen. Soja</taxon>
    </lineage>
</organism>
<dbReference type="EMBL" id="CM000852">
    <property type="protein sequence ID" value="KRG93839.1"/>
    <property type="molecule type" value="Genomic_DNA"/>
</dbReference>
<evidence type="ECO:0000313" key="1">
    <source>
        <dbReference type="EMBL" id="KRG93839.1"/>
    </source>
</evidence>
<dbReference type="EnsemblPlants" id="KRG93839">
    <property type="protein sequence ID" value="KRG93839"/>
    <property type="gene ID" value="GLYMA_19G045300"/>
</dbReference>
<accession>K7MWJ2</accession>
<keyword evidence="3" id="KW-1185">Reference proteome</keyword>
<dbReference type="AlphaFoldDB" id="K7MWJ2"/>
<evidence type="ECO:0000313" key="3">
    <source>
        <dbReference type="Proteomes" id="UP000008827"/>
    </source>
</evidence>
<gene>
    <name evidence="1" type="ORF">GLYMA_19G045300</name>
</gene>
<reference evidence="1" key="3">
    <citation type="submission" date="2018-07" db="EMBL/GenBank/DDBJ databases">
        <title>WGS assembly of Glycine max.</title>
        <authorList>
            <person name="Schmutz J."/>
            <person name="Cannon S."/>
            <person name="Schlueter J."/>
            <person name="Ma J."/>
            <person name="Mitros T."/>
            <person name="Nelson W."/>
            <person name="Hyten D."/>
            <person name="Song Q."/>
            <person name="Thelen J."/>
            <person name="Cheng J."/>
            <person name="Xu D."/>
            <person name="Hellsten U."/>
            <person name="May G."/>
            <person name="Yu Y."/>
            <person name="Sakurai T."/>
            <person name="Umezawa T."/>
            <person name="Bhattacharyya M."/>
            <person name="Sandhu D."/>
            <person name="Valliyodan B."/>
            <person name="Lindquist E."/>
            <person name="Peto M."/>
            <person name="Grant D."/>
            <person name="Shu S."/>
            <person name="Goodstein D."/>
            <person name="Barry K."/>
            <person name="Futrell-Griggs M."/>
            <person name="Abernathy B."/>
            <person name="Du J."/>
            <person name="Tian Z."/>
            <person name="Zhu L."/>
            <person name="Gill N."/>
            <person name="Joshi T."/>
            <person name="Libault M."/>
            <person name="Sethuraman A."/>
            <person name="Zhang X."/>
            <person name="Shinozaki K."/>
            <person name="Nguyen H."/>
            <person name="Wing R."/>
            <person name="Cregan P."/>
            <person name="Specht J."/>
            <person name="Grimwood J."/>
            <person name="Rokhsar D."/>
            <person name="Stacey G."/>
            <person name="Shoemaker R."/>
            <person name="Jackson S."/>
        </authorList>
    </citation>
    <scope>NUCLEOTIDE SEQUENCE</scope>
    <source>
        <tissue evidence="1">Callus</tissue>
    </source>
</reference>
<dbReference type="HOGENOM" id="CLU_2610782_0_0_1"/>
<reference evidence="1 2" key="1">
    <citation type="journal article" date="2010" name="Nature">
        <title>Genome sequence of the palaeopolyploid soybean.</title>
        <authorList>
            <person name="Schmutz J."/>
            <person name="Cannon S.B."/>
            <person name="Schlueter J."/>
            <person name="Ma J."/>
            <person name="Mitros T."/>
            <person name="Nelson W."/>
            <person name="Hyten D.L."/>
            <person name="Song Q."/>
            <person name="Thelen J.J."/>
            <person name="Cheng J."/>
            <person name="Xu D."/>
            <person name="Hellsten U."/>
            <person name="May G.D."/>
            <person name="Yu Y."/>
            <person name="Sakurai T."/>
            <person name="Umezawa T."/>
            <person name="Bhattacharyya M.K."/>
            <person name="Sandhu D."/>
            <person name="Valliyodan B."/>
            <person name="Lindquist E."/>
            <person name="Peto M."/>
            <person name="Grant D."/>
            <person name="Shu S."/>
            <person name="Goodstein D."/>
            <person name="Barry K."/>
            <person name="Futrell-Griggs M."/>
            <person name="Abernathy B."/>
            <person name="Du J."/>
            <person name="Tian Z."/>
            <person name="Zhu L."/>
            <person name="Gill N."/>
            <person name="Joshi T."/>
            <person name="Libault M."/>
            <person name="Sethuraman A."/>
            <person name="Zhang X.-C."/>
            <person name="Shinozaki K."/>
            <person name="Nguyen H.T."/>
            <person name="Wing R.A."/>
            <person name="Cregan P."/>
            <person name="Specht J."/>
            <person name="Grimwood J."/>
            <person name="Rokhsar D."/>
            <person name="Stacey G."/>
            <person name="Shoemaker R.C."/>
            <person name="Jackson S.A."/>
        </authorList>
    </citation>
    <scope>NUCLEOTIDE SEQUENCE [LARGE SCALE GENOMIC DNA]</scope>
    <source>
        <strain evidence="2">cv. Williams 82</strain>
        <tissue evidence="1">Callus</tissue>
    </source>
</reference>
<proteinExistence type="predicted"/>
<name>K7MWJ2_SOYBN</name>